<evidence type="ECO:0000313" key="2">
    <source>
        <dbReference type="EMBL" id="CAG5132885.1"/>
    </source>
</evidence>
<comment type="caution">
    <text evidence="2">The sequence shown here is derived from an EMBL/GenBank/DDBJ whole genome shotgun (WGS) entry which is preliminary data.</text>
</comment>
<reference evidence="2" key="1">
    <citation type="submission" date="2021-04" db="EMBL/GenBank/DDBJ databases">
        <authorList>
            <consortium name="Molecular Ecology Group"/>
        </authorList>
    </citation>
    <scope>NUCLEOTIDE SEQUENCE</scope>
</reference>
<dbReference type="InterPro" id="IPR036291">
    <property type="entry name" value="NAD(P)-bd_dom_sf"/>
</dbReference>
<keyword evidence="1" id="KW-0560">Oxidoreductase</keyword>
<dbReference type="InterPro" id="IPR020904">
    <property type="entry name" value="Sc_DH/Rdtase_CS"/>
</dbReference>
<evidence type="ECO:0000313" key="3">
    <source>
        <dbReference type="Proteomes" id="UP000678393"/>
    </source>
</evidence>
<sequence length="149" mass="15910">MDSNVKSVFFLIREAVPHLAKTKGNIIIVSSISSTLTRTTRVVYSISKAAVDHLTRCLAVDLGSKGIRVNSVNPGFIPTRILRFLDGDVDAITKSRAEIESTKCMLKGRLGMPEDVSEAVAFLASDAAGFITGENLKIDGGRGFGEPNG</sequence>
<proteinExistence type="predicted"/>
<dbReference type="EMBL" id="CAJHNH020005727">
    <property type="protein sequence ID" value="CAG5132885.1"/>
    <property type="molecule type" value="Genomic_DNA"/>
</dbReference>
<dbReference type="AlphaFoldDB" id="A0A8S3ZYY6"/>
<dbReference type="InterPro" id="IPR002347">
    <property type="entry name" value="SDR_fam"/>
</dbReference>
<gene>
    <name evidence="2" type="ORF">CUNI_LOCUS18443</name>
</gene>
<dbReference type="PROSITE" id="PS00061">
    <property type="entry name" value="ADH_SHORT"/>
    <property type="match status" value="1"/>
</dbReference>
<keyword evidence="3" id="KW-1185">Reference proteome</keyword>
<dbReference type="SUPFAM" id="SSF51735">
    <property type="entry name" value="NAD(P)-binding Rossmann-fold domains"/>
    <property type="match status" value="1"/>
</dbReference>
<dbReference type="PANTHER" id="PTHR43975">
    <property type="entry name" value="ZGC:101858"/>
    <property type="match status" value="1"/>
</dbReference>
<accession>A0A8S3ZYY6</accession>
<dbReference type="GO" id="GO:0016491">
    <property type="term" value="F:oxidoreductase activity"/>
    <property type="evidence" value="ECO:0007669"/>
    <property type="project" value="UniProtKB-KW"/>
</dbReference>
<dbReference type="Proteomes" id="UP000678393">
    <property type="component" value="Unassembled WGS sequence"/>
</dbReference>
<protein>
    <submittedName>
        <fullName evidence="2">Uncharacterized protein</fullName>
    </submittedName>
</protein>
<dbReference type="Gene3D" id="3.40.50.720">
    <property type="entry name" value="NAD(P)-binding Rossmann-like Domain"/>
    <property type="match status" value="1"/>
</dbReference>
<dbReference type="PANTHER" id="PTHR43975:SF2">
    <property type="entry name" value="EG:BACR7A4.14 PROTEIN-RELATED"/>
    <property type="match status" value="1"/>
</dbReference>
<evidence type="ECO:0000256" key="1">
    <source>
        <dbReference type="ARBA" id="ARBA00023002"/>
    </source>
</evidence>
<name>A0A8S3ZYY6_9EUPU</name>
<organism evidence="2 3">
    <name type="scientific">Candidula unifasciata</name>
    <dbReference type="NCBI Taxonomy" id="100452"/>
    <lineage>
        <taxon>Eukaryota</taxon>
        <taxon>Metazoa</taxon>
        <taxon>Spiralia</taxon>
        <taxon>Lophotrochozoa</taxon>
        <taxon>Mollusca</taxon>
        <taxon>Gastropoda</taxon>
        <taxon>Heterobranchia</taxon>
        <taxon>Euthyneura</taxon>
        <taxon>Panpulmonata</taxon>
        <taxon>Eupulmonata</taxon>
        <taxon>Stylommatophora</taxon>
        <taxon>Helicina</taxon>
        <taxon>Helicoidea</taxon>
        <taxon>Geomitridae</taxon>
        <taxon>Candidula</taxon>
    </lineage>
</organism>
<dbReference type="PRINTS" id="PR00081">
    <property type="entry name" value="GDHRDH"/>
</dbReference>
<dbReference type="Pfam" id="PF13561">
    <property type="entry name" value="adh_short_C2"/>
    <property type="match status" value="1"/>
</dbReference>
<dbReference type="OrthoDB" id="47007at2759"/>